<keyword evidence="9 13" id="KW-0418">Kinase</keyword>
<dbReference type="OrthoDB" id="9766423at2"/>
<comment type="caution">
    <text evidence="14">The sequence shown here is derived from an EMBL/GenBank/DDBJ whole genome shotgun (WGS) entry which is preliminary data.</text>
</comment>
<evidence type="ECO:0000256" key="10">
    <source>
        <dbReference type="ARBA" id="ARBA00022840"/>
    </source>
</evidence>
<evidence type="ECO:0000256" key="7">
    <source>
        <dbReference type="ARBA" id="ARBA00022679"/>
    </source>
</evidence>
<keyword evidence="11 13" id="KW-0443">Lipid metabolism</keyword>
<dbReference type="RefSeq" id="WP_109263453.1">
    <property type="nucleotide sequence ID" value="NZ_QEWP01000003.1"/>
</dbReference>
<evidence type="ECO:0000256" key="5">
    <source>
        <dbReference type="ARBA" id="ARBA00022516"/>
    </source>
</evidence>
<evidence type="ECO:0000313" key="15">
    <source>
        <dbReference type="Proteomes" id="UP000244956"/>
    </source>
</evidence>
<dbReference type="GO" id="GO:0009244">
    <property type="term" value="P:lipopolysaccharide core region biosynthetic process"/>
    <property type="evidence" value="ECO:0007669"/>
    <property type="project" value="TreeGrafter"/>
</dbReference>
<reference evidence="14 15" key="1">
    <citation type="submission" date="2018-05" db="EMBL/GenBank/DDBJ databases">
        <title>Marinilabilia rubrum sp. nov., isolated from saltern sediment.</title>
        <authorList>
            <person name="Zhang R."/>
        </authorList>
    </citation>
    <scope>NUCLEOTIDE SEQUENCE [LARGE SCALE GENOMIC DNA]</scope>
    <source>
        <strain evidence="14 15">WTE16</strain>
    </source>
</reference>
<dbReference type="SUPFAM" id="SSF52540">
    <property type="entry name" value="P-loop containing nucleoside triphosphate hydrolases"/>
    <property type="match status" value="1"/>
</dbReference>
<dbReference type="Pfam" id="PF02606">
    <property type="entry name" value="LpxK"/>
    <property type="match status" value="1"/>
</dbReference>
<name>A0A2U2BBG3_9BACT</name>
<comment type="catalytic activity">
    <reaction evidence="13">
        <text>a lipid A disaccharide + ATP = a lipid IVA + ADP + H(+)</text>
        <dbReference type="Rhea" id="RHEA:67840"/>
        <dbReference type="ChEBI" id="CHEBI:15378"/>
        <dbReference type="ChEBI" id="CHEBI:30616"/>
        <dbReference type="ChEBI" id="CHEBI:176343"/>
        <dbReference type="ChEBI" id="CHEBI:176425"/>
        <dbReference type="ChEBI" id="CHEBI:456216"/>
        <dbReference type="EC" id="2.7.1.130"/>
    </reaction>
</comment>
<dbReference type="PANTHER" id="PTHR42724:SF1">
    <property type="entry name" value="TETRAACYLDISACCHARIDE 4'-KINASE, MITOCHONDRIAL-RELATED"/>
    <property type="match status" value="1"/>
</dbReference>
<keyword evidence="10 13" id="KW-0067">ATP-binding</keyword>
<comment type="function">
    <text evidence="1 13">Transfers the gamma-phosphate of ATP to the 4'-position of a tetraacyldisaccharide 1-phosphate intermediate (termed DS-1-P) to form tetraacyldisaccharide 1,4'-bis-phosphate (lipid IVA).</text>
</comment>
<feature type="binding site" evidence="13">
    <location>
        <begin position="48"/>
        <end position="55"/>
    </location>
    <ligand>
        <name>ATP</name>
        <dbReference type="ChEBI" id="CHEBI:30616"/>
    </ligand>
</feature>
<accession>A0A2U2BBG3</accession>
<dbReference type="NCBIfam" id="TIGR00682">
    <property type="entry name" value="lpxK"/>
    <property type="match status" value="1"/>
</dbReference>
<keyword evidence="7 13" id="KW-0808">Transferase</keyword>
<evidence type="ECO:0000256" key="4">
    <source>
        <dbReference type="ARBA" id="ARBA00016436"/>
    </source>
</evidence>
<comment type="pathway">
    <text evidence="2 13">Glycolipid biosynthesis; lipid IV(A) biosynthesis; lipid IV(A) from (3R)-3-hydroxytetradecanoyl-[acyl-carrier-protein] and UDP-N-acetyl-alpha-D-glucosamine: step 6/6.</text>
</comment>
<keyword evidence="5 13" id="KW-0444">Lipid biosynthesis</keyword>
<evidence type="ECO:0000313" key="14">
    <source>
        <dbReference type="EMBL" id="PWE00414.1"/>
    </source>
</evidence>
<evidence type="ECO:0000256" key="11">
    <source>
        <dbReference type="ARBA" id="ARBA00023098"/>
    </source>
</evidence>
<protein>
    <recommendedName>
        <fullName evidence="4 13">Tetraacyldisaccharide 4'-kinase</fullName>
        <ecNumber evidence="3 13">2.7.1.130</ecNumber>
    </recommendedName>
    <alternativeName>
        <fullName evidence="12 13">Lipid A 4'-kinase</fullName>
    </alternativeName>
</protein>
<evidence type="ECO:0000256" key="1">
    <source>
        <dbReference type="ARBA" id="ARBA00002274"/>
    </source>
</evidence>
<dbReference type="InterPro" id="IPR003758">
    <property type="entry name" value="LpxK"/>
</dbReference>
<evidence type="ECO:0000256" key="12">
    <source>
        <dbReference type="ARBA" id="ARBA00029757"/>
    </source>
</evidence>
<dbReference type="GO" id="GO:0005886">
    <property type="term" value="C:plasma membrane"/>
    <property type="evidence" value="ECO:0007669"/>
    <property type="project" value="TreeGrafter"/>
</dbReference>
<dbReference type="Proteomes" id="UP000244956">
    <property type="component" value="Unassembled WGS sequence"/>
</dbReference>
<evidence type="ECO:0000256" key="6">
    <source>
        <dbReference type="ARBA" id="ARBA00022556"/>
    </source>
</evidence>
<dbReference type="EMBL" id="QEWP01000003">
    <property type="protein sequence ID" value="PWE00414.1"/>
    <property type="molecule type" value="Genomic_DNA"/>
</dbReference>
<evidence type="ECO:0000256" key="2">
    <source>
        <dbReference type="ARBA" id="ARBA00004870"/>
    </source>
</evidence>
<organism evidence="14 15">
    <name type="scientific">Marinilabilia rubra</name>
    <dbReference type="NCBI Taxonomy" id="2162893"/>
    <lineage>
        <taxon>Bacteria</taxon>
        <taxon>Pseudomonadati</taxon>
        <taxon>Bacteroidota</taxon>
        <taxon>Bacteroidia</taxon>
        <taxon>Marinilabiliales</taxon>
        <taxon>Marinilabiliaceae</taxon>
        <taxon>Marinilabilia</taxon>
    </lineage>
</organism>
<evidence type="ECO:0000256" key="8">
    <source>
        <dbReference type="ARBA" id="ARBA00022741"/>
    </source>
</evidence>
<evidence type="ECO:0000256" key="9">
    <source>
        <dbReference type="ARBA" id="ARBA00022777"/>
    </source>
</evidence>
<keyword evidence="6 13" id="KW-0441">Lipid A biosynthesis</keyword>
<sequence>MEFTPRLLLLPFSWLFCFITRTRNFLYNRGVFKSKSYDLPIISVGNITVGGTGKTPLTELLIRTFSPEFRCALLSRGYGRKTKGPVLATESSTPLSIGDEPRQMQLKYPTLKVMVAEKRVLGISKLLKLTDPPQVILMDDAYQHRAVNPGFSILVVDYFRPMHKDFCLPAGNLREPLSGRKRANIMIVNKCPADLTKRESEIITRKLCPLAHQQIFFSCIDYQPPKKLFKTTEPDTSLSAGKFSKRPILAVAGIGNPVPFFKEARKYASQLETLSFRDHHDFTSGDIQKMAHTLKNMGSQTIVLTTEKDAVRLKDKDLPLELSGKTWYIPIELEILFNEQDTFIKTVEHYVKKN</sequence>
<dbReference type="PANTHER" id="PTHR42724">
    <property type="entry name" value="TETRAACYLDISACCHARIDE 4'-KINASE"/>
    <property type="match status" value="1"/>
</dbReference>
<dbReference type="HAMAP" id="MF_00409">
    <property type="entry name" value="LpxK"/>
    <property type="match status" value="1"/>
</dbReference>
<dbReference type="EC" id="2.7.1.130" evidence="3 13"/>
<keyword evidence="8 13" id="KW-0547">Nucleotide-binding</keyword>
<gene>
    <name evidence="13 14" type="primary">lpxK</name>
    <name evidence="14" type="ORF">DDZ16_05630</name>
</gene>
<dbReference type="GO" id="GO:0009029">
    <property type="term" value="F:lipid-A 4'-kinase activity"/>
    <property type="evidence" value="ECO:0007669"/>
    <property type="project" value="UniProtKB-UniRule"/>
</dbReference>
<evidence type="ECO:0000256" key="3">
    <source>
        <dbReference type="ARBA" id="ARBA00012071"/>
    </source>
</evidence>
<dbReference type="GO" id="GO:0005524">
    <property type="term" value="F:ATP binding"/>
    <property type="evidence" value="ECO:0007669"/>
    <property type="project" value="UniProtKB-UniRule"/>
</dbReference>
<proteinExistence type="inferred from homology"/>
<comment type="similarity">
    <text evidence="13">Belongs to the LpxK family.</text>
</comment>
<keyword evidence="15" id="KW-1185">Reference proteome</keyword>
<dbReference type="AlphaFoldDB" id="A0A2U2BBG3"/>
<dbReference type="InterPro" id="IPR027417">
    <property type="entry name" value="P-loop_NTPase"/>
</dbReference>
<dbReference type="UniPathway" id="UPA00359">
    <property type="reaction ID" value="UER00482"/>
</dbReference>
<evidence type="ECO:0000256" key="13">
    <source>
        <dbReference type="HAMAP-Rule" id="MF_00409"/>
    </source>
</evidence>
<dbReference type="GO" id="GO:0009245">
    <property type="term" value="P:lipid A biosynthetic process"/>
    <property type="evidence" value="ECO:0007669"/>
    <property type="project" value="UniProtKB-UniRule"/>
</dbReference>